<proteinExistence type="predicted"/>
<accession>A0A370X8T7</accession>
<feature type="transmembrane region" description="Helical" evidence="1">
    <location>
        <begin position="9"/>
        <end position="29"/>
    </location>
</feature>
<dbReference type="OrthoDB" id="1349101at2"/>
<dbReference type="Proteomes" id="UP000254258">
    <property type="component" value="Unassembled WGS sequence"/>
</dbReference>
<keyword evidence="1" id="KW-0812">Transmembrane</keyword>
<name>A0A370X8T7_9GAMM</name>
<evidence type="ECO:0000256" key="1">
    <source>
        <dbReference type="SAM" id="Phobius"/>
    </source>
</evidence>
<reference evidence="2 3" key="1">
    <citation type="submission" date="2018-07" db="EMBL/GenBank/DDBJ databases">
        <title>Dyella monticola sp. nov. and Dyella psychrodurans sp. nov. isolated from monsoon evergreen broad-leaved forest soil of Dinghu Mountain, China.</title>
        <authorList>
            <person name="Gao Z."/>
            <person name="Qiu L."/>
        </authorList>
    </citation>
    <scope>NUCLEOTIDE SEQUENCE [LARGE SCALE GENOMIC DNA]</scope>
    <source>
        <strain evidence="2 3">4G-K06</strain>
    </source>
</reference>
<comment type="caution">
    <text evidence="2">The sequence shown here is derived from an EMBL/GenBank/DDBJ whole genome shotgun (WGS) entry which is preliminary data.</text>
</comment>
<protein>
    <submittedName>
        <fullName evidence="2">Uncharacterized protein</fullName>
    </submittedName>
</protein>
<dbReference type="EMBL" id="QRBE01000001">
    <property type="protein sequence ID" value="RDS84680.1"/>
    <property type="molecule type" value="Genomic_DNA"/>
</dbReference>
<gene>
    <name evidence="2" type="ORF">DWU98_01560</name>
</gene>
<keyword evidence="1" id="KW-0472">Membrane</keyword>
<sequence length="243" mass="26580">MRKIGERFLIIYATVLTAIVATSTIYGFARPTQKLSVEELDVQRINLREPDGTVRLIISDAARAPGILIKGKEYPHPDRKSAGMIFYNDEGTENGGLIFGGEKTGDGTKRSSGHLSFDAYEQDQTLALESTQDGNDRSTQFKITDYPDYSILELIQLLDSTKGLPKDQQQKALDAFLAKHGRPVTRLVLGRGLDGSGDNSVMLGLNDTTGKPRILMKVASDGTPSLEMLDAHGKVISALQRKQ</sequence>
<organism evidence="2 3">
    <name type="scientific">Dyella monticola</name>
    <dbReference type="NCBI Taxonomy" id="1927958"/>
    <lineage>
        <taxon>Bacteria</taxon>
        <taxon>Pseudomonadati</taxon>
        <taxon>Pseudomonadota</taxon>
        <taxon>Gammaproteobacteria</taxon>
        <taxon>Lysobacterales</taxon>
        <taxon>Rhodanobacteraceae</taxon>
        <taxon>Dyella</taxon>
    </lineage>
</organism>
<dbReference type="RefSeq" id="WP_115493711.1">
    <property type="nucleotide sequence ID" value="NZ_QRBE01000001.1"/>
</dbReference>
<dbReference type="AlphaFoldDB" id="A0A370X8T7"/>
<keyword evidence="3" id="KW-1185">Reference proteome</keyword>
<evidence type="ECO:0000313" key="2">
    <source>
        <dbReference type="EMBL" id="RDS84680.1"/>
    </source>
</evidence>
<evidence type="ECO:0000313" key="3">
    <source>
        <dbReference type="Proteomes" id="UP000254258"/>
    </source>
</evidence>
<keyword evidence="1" id="KW-1133">Transmembrane helix</keyword>